<dbReference type="Pfam" id="PF00072">
    <property type="entry name" value="Response_reg"/>
    <property type="match status" value="1"/>
</dbReference>
<dbReference type="GO" id="GO:0000160">
    <property type="term" value="P:phosphorelay signal transduction system"/>
    <property type="evidence" value="ECO:0007669"/>
    <property type="project" value="InterPro"/>
</dbReference>
<dbReference type="PROSITE" id="PS50043">
    <property type="entry name" value="HTH_LUXR_2"/>
    <property type="match status" value="1"/>
</dbReference>
<dbReference type="InterPro" id="IPR001789">
    <property type="entry name" value="Sig_transdc_resp-reg_receiver"/>
</dbReference>
<dbReference type="SUPFAM" id="SSF46894">
    <property type="entry name" value="C-terminal effector domain of the bipartite response regulators"/>
    <property type="match status" value="1"/>
</dbReference>
<dbReference type="InterPro" id="IPR058245">
    <property type="entry name" value="NreC/VraR/RcsB-like_REC"/>
</dbReference>
<evidence type="ECO:0000313" key="6">
    <source>
        <dbReference type="EMBL" id="CBS89134.1"/>
    </source>
</evidence>
<dbReference type="CDD" id="cd06170">
    <property type="entry name" value="LuxR_C_like"/>
    <property type="match status" value="1"/>
</dbReference>
<organism evidence="6 7">
    <name type="scientific">Azospirillum lipoferum (strain 4B)</name>
    <dbReference type="NCBI Taxonomy" id="862719"/>
    <lineage>
        <taxon>Bacteria</taxon>
        <taxon>Pseudomonadati</taxon>
        <taxon>Pseudomonadota</taxon>
        <taxon>Alphaproteobacteria</taxon>
        <taxon>Rhodospirillales</taxon>
        <taxon>Azospirillaceae</taxon>
        <taxon>Azospirillum</taxon>
    </lineage>
</organism>
<evidence type="ECO:0000256" key="2">
    <source>
        <dbReference type="ARBA" id="ARBA00023125"/>
    </source>
</evidence>
<evidence type="ECO:0000256" key="3">
    <source>
        <dbReference type="PROSITE-ProRule" id="PRU00169"/>
    </source>
</evidence>
<dbReference type="InterPro" id="IPR039420">
    <property type="entry name" value="WalR-like"/>
</dbReference>
<dbReference type="Proteomes" id="UP000005667">
    <property type="component" value="Plasmid AZO_p1"/>
</dbReference>
<evidence type="ECO:0000259" key="5">
    <source>
        <dbReference type="PROSITE" id="PS50110"/>
    </source>
</evidence>
<dbReference type="PROSITE" id="PS50110">
    <property type="entry name" value="RESPONSE_REGULATORY"/>
    <property type="match status" value="1"/>
</dbReference>
<dbReference type="GO" id="GO:0006355">
    <property type="term" value="P:regulation of DNA-templated transcription"/>
    <property type="evidence" value="ECO:0007669"/>
    <property type="project" value="InterPro"/>
</dbReference>
<evidence type="ECO:0000256" key="1">
    <source>
        <dbReference type="ARBA" id="ARBA00022553"/>
    </source>
</evidence>
<dbReference type="InterPro" id="IPR011006">
    <property type="entry name" value="CheY-like_superfamily"/>
</dbReference>
<reference evidence="7" key="1">
    <citation type="journal article" date="2011" name="PLoS Genet.">
        <title>Azospirillum genomes reveal transition of bacteria from aquatic to terrestrial environments.</title>
        <authorList>
            <person name="Wisniewski-Dye F."/>
            <person name="Borziak K."/>
            <person name="Khalsa-Moyers G."/>
            <person name="Alexandre G."/>
            <person name="Sukharnikov L.O."/>
            <person name="Wuichet K."/>
            <person name="Hurst G.B."/>
            <person name="McDonald W.H."/>
            <person name="Robertson J.S."/>
            <person name="Barbe V."/>
            <person name="Calteau A."/>
            <person name="Rouy Z."/>
            <person name="Mangenot S."/>
            <person name="Prigent-Combaret C."/>
            <person name="Normand P."/>
            <person name="Boyer M."/>
            <person name="Siguier P."/>
            <person name="Dessaux Y."/>
            <person name="Elmerich C."/>
            <person name="Condemine G."/>
            <person name="Krishnen G."/>
            <person name="Kennedy I."/>
            <person name="Paterson A.H."/>
            <person name="Gonzalez V."/>
            <person name="Mavingui P."/>
            <person name="Zhulin I.B."/>
        </authorList>
    </citation>
    <scope>NUCLEOTIDE SEQUENCE [LARGE SCALE GENOMIC DNA]</scope>
    <source>
        <strain evidence="7">4B</strain>
    </source>
</reference>
<dbReference type="RefSeq" id="WP_014188586.1">
    <property type="nucleotide sequence ID" value="NC_016585.1"/>
</dbReference>
<protein>
    <submittedName>
        <fullName evidence="6">Two-component response regulator</fullName>
    </submittedName>
</protein>
<proteinExistence type="predicted"/>
<keyword evidence="7" id="KW-1185">Reference proteome</keyword>
<dbReference type="Gene3D" id="3.40.50.2300">
    <property type="match status" value="1"/>
</dbReference>
<dbReference type="GO" id="GO:0003677">
    <property type="term" value="F:DNA binding"/>
    <property type="evidence" value="ECO:0007669"/>
    <property type="project" value="UniProtKB-KW"/>
</dbReference>
<dbReference type="InterPro" id="IPR000792">
    <property type="entry name" value="Tscrpt_reg_LuxR_C"/>
</dbReference>
<dbReference type="InterPro" id="IPR036388">
    <property type="entry name" value="WH-like_DNA-bd_sf"/>
</dbReference>
<evidence type="ECO:0000259" key="4">
    <source>
        <dbReference type="PROSITE" id="PS50043"/>
    </source>
</evidence>
<dbReference type="AlphaFoldDB" id="G7Z9T2"/>
<dbReference type="PRINTS" id="PR00038">
    <property type="entry name" value="HTHLUXR"/>
</dbReference>
<dbReference type="KEGG" id="ali:AZOLI_p10944"/>
<dbReference type="OrthoDB" id="9808843at2"/>
<dbReference type="HOGENOM" id="CLU_000445_90_10_5"/>
<dbReference type="InterPro" id="IPR016032">
    <property type="entry name" value="Sig_transdc_resp-reg_C-effctor"/>
</dbReference>
<dbReference type="CDD" id="cd17535">
    <property type="entry name" value="REC_NarL-like"/>
    <property type="match status" value="1"/>
</dbReference>
<feature type="modified residue" description="4-aspartylphosphate" evidence="3">
    <location>
        <position position="53"/>
    </location>
</feature>
<keyword evidence="6" id="KW-0614">Plasmid</keyword>
<dbReference type="SUPFAM" id="SSF52172">
    <property type="entry name" value="CheY-like"/>
    <property type="match status" value="1"/>
</dbReference>
<dbReference type="Gene3D" id="1.10.10.10">
    <property type="entry name" value="Winged helix-like DNA-binding domain superfamily/Winged helix DNA-binding domain"/>
    <property type="match status" value="1"/>
</dbReference>
<evidence type="ECO:0000313" key="7">
    <source>
        <dbReference type="Proteomes" id="UP000005667"/>
    </source>
</evidence>
<keyword evidence="1 3" id="KW-0597">Phosphoprotein</keyword>
<dbReference type="PANTHER" id="PTHR43214">
    <property type="entry name" value="TWO-COMPONENT RESPONSE REGULATOR"/>
    <property type="match status" value="1"/>
</dbReference>
<sequence length="224" mass="24439">MTGVLLIDDHPMVLQGCRCVLQDAHVQEIHEANTAIAGYRAYRRHRPDMVIVDLALQGNGLGGFALIRRIRVQDSRIPILVFSMHGDAVIVSRALEAGANGYLLKDTAPEDFLAAFHAVRRGQPYLSHQLAMQVATLGMRSRENTLGSVTPRELQTMALIADGKSYGQIADELGVSYKTVVNTCSQLKAKLGAHNLPELMRMSIEFLSSSPSQAPKALAGHIAW</sequence>
<dbReference type="SMART" id="SM00448">
    <property type="entry name" value="REC"/>
    <property type="match status" value="1"/>
</dbReference>
<gene>
    <name evidence="6" type="primary">moxX</name>
    <name evidence="6" type="ordered locus">AZOLI_p10944</name>
</gene>
<dbReference type="EMBL" id="FQ311869">
    <property type="protein sequence ID" value="CBS89134.1"/>
    <property type="molecule type" value="Genomic_DNA"/>
</dbReference>
<dbReference type="SMART" id="SM00421">
    <property type="entry name" value="HTH_LUXR"/>
    <property type="match status" value="1"/>
</dbReference>
<keyword evidence="2" id="KW-0238">DNA-binding</keyword>
<geneLocation type="plasmid" evidence="6 7">
    <name>AZO_p1</name>
</geneLocation>
<feature type="domain" description="HTH luxR-type" evidence="4">
    <location>
        <begin position="142"/>
        <end position="207"/>
    </location>
</feature>
<feature type="domain" description="Response regulatory" evidence="5">
    <location>
        <begin position="3"/>
        <end position="120"/>
    </location>
</feature>
<accession>G7Z9T2</accession>
<dbReference type="PANTHER" id="PTHR43214:SF43">
    <property type="entry name" value="TWO-COMPONENT RESPONSE REGULATOR"/>
    <property type="match status" value="1"/>
</dbReference>
<name>G7Z9T2_AZOL4</name>
<dbReference type="Pfam" id="PF00196">
    <property type="entry name" value="GerE"/>
    <property type="match status" value="1"/>
</dbReference>